<dbReference type="EMBL" id="BARV01020162">
    <property type="protein sequence ID" value="GAI24270.1"/>
    <property type="molecule type" value="Genomic_DNA"/>
</dbReference>
<feature type="non-terminal residue" evidence="1">
    <location>
        <position position="1"/>
    </location>
</feature>
<organism evidence="1">
    <name type="scientific">marine sediment metagenome</name>
    <dbReference type="NCBI Taxonomy" id="412755"/>
    <lineage>
        <taxon>unclassified sequences</taxon>
        <taxon>metagenomes</taxon>
        <taxon>ecological metagenomes</taxon>
    </lineage>
</organism>
<accession>X1NBQ7</accession>
<dbReference type="AlphaFoldDB" id="X1NBQ7"/>
<gene>
    <name evidence="1" type="ORF">S06H3_33725</name>
</gene>
<name>X1NBQ7_9ZZZZ</name>
<proteinExistence type="predicted"/>
<sequence>IKKAEDEKAEIIVRKAYGKLLREHFLDNGMNIKVRIHGSKNTYATLTYSLIGDVFVHNFKKSTLCNEMHEMGFQRIYLNDGYDYSYYIYWK</sequence>
<reference evidence="1" key="1">
    <citation type="journal article" date="2014" name="Front. Microbiol.">
        <title>High frequency of phylogenetically diverse reductive dehalogenase-homologous genes in deep subseafloor sedimentary metagenomes.</title>
        <authorList>
            <person name="Kawai M."/>
            <person name="Futagami T."/>
            <person name="Toyoda A."/>
            <person name="Takaki Y."/>
            <person name="Nishi S."/>
            <person name="Hori S."/>
            <person name="Arai W."/>
            <person name="Tsubouchi T."/>
            <person name="Morono Y."/>
            <person name="Uchiyama I."/>
            <person name="Ito T."/>
            <person name="Fujiyama A."/>
            <person name="Inagaki F."/>
            <person name="Takami H."/>
        </authorList>
    </citation>
    <scope>NUCLEOTIDE SEQUENCE</scope>
    <source>
        <strain evidence="1">Expedition CK06-06</strain>
    </source>
</reference>
<protein>
    <submittedName>
        <fullName evidence="1">Uncharacterized protein</fullName>
    </submittedName>
</protein>
<evidence type="ECO:0000313" key="1">
    <source>
        <dbReference type="EMBL" id="GAI24270.1"/>
    </source>
</evidence>
<comment type="caution">
    <text evidence="1">The sequence shown here is derived from an EMBL/GenBank/DDBJ whole genome shotgun (WGS) entry which is preliminary data.</text>
</comment>